<protein>
    <submittedName>
        <fullName evidence="2">Uncharacterized protein</fullName>
    </submittedName>
</protein>
<comment type="caution">
    <text evidence="2">The sequence shown here is derived from an EMBL/GenBank/DDBJ whole genome shotgun (WGS) entry which is preliminary data.</text>
</comment>
<dbReference type="EMBL" id="JBHUEM010000030">
    <property type="protein sequence ID" value="MFD1738088.1"/>
    <property type="molecule type" value="Genomic_DNA"/>
</dbReference>
<feature type="compositionally biased region" description="Polar residues" evidence="1">
    <location>
        <begin position="31"/>
        <end position="40"/>
    </location>
</feature>
<dbReference type="Proteomes" id="UP001597214">
    <property type="component" value="Unassembled WGS sequence"/>
</dbReference>
<reference evidence="3" key="1">
    <citation type="journal article" date="2019" name="Int. J. Syst. Evol. Microbiol.">
        <title>The Global Catalogue of Microorganisms (GCM) 10K type strain sequencing project: providing services to taxonomists for standard genome sequencing and annotation.</title>
        <authorList>
            <consortium name="The Broad Institute Genomics Platform"/>
            <consortium name="The Broad Institute Genome Sequencing Center for Infectious Disease"/>
            <person name="Wu L."/>
            <person name="Ma J."/>
        </authorList>
    </citation>
    <scope>NUCLEOTIDE SEQUENCE [LARGE SCALE GENOMIC DNA]</scope>
    <source>
        <strain evidence="3">CCUG 49339</strain>
    </source>
</reference>
<sequence length="40" mass="4301">MVETKSGRYWDDITSTDKGIAKFNSDMGQKDTGTGALSST</sequence>
<gene>
    <name evidence="2" type="ORF">ACFSCX_16255</name>
</gene>
<evidence type="ECO:0000313" key="3">
    <source>
        <dbReference type="Proteomes" id="UP001597214"/>
    </source>
</evidence>
<organism evidence="2 3">
    <name type="scientific">Bacillus salitolerans</name>
    <dbReference type="NCBI Taxonomy" id="1437434"/>
    <lineage>
        <taxon>Bacteria</taxon>
        <taxon>Bacillati</taxon>
        <taxon>Bacillota</taxon>
        <taxon>Bacilli</taxon>
        <taxon>Bacillales</taxon>
        <taxon>Bacillaceae</taxon>
        <taxon>Bacillus</taxon>
    </lineage>
</organism>
<evidence type="ECO:0000256" key="1">
    <source>
        <dbReference type="SAM" id="MobiDB-lite"/>
    </source>
</evidence>
<evidence type="ECO:0000313" key="2">
    <source>
        <dbReference type="EMBL" id="MFD1738088.1"/>
    </source>
</evidence>
<dbReference type="RefSeq" id="WP_377929305.1">
    <property type="nucleotide sequence ID" value="NZ_JBHUEM010000030.1"/>
</dbReference>
<proteinExistence type="predicted"/>
<name>A0ABW4LVD2_9BACI</name>
<accession>A0ABW4LVD2</accession>
<feature type="region of interest" description="Disordered" evidence="1">
    <location>
        <begin position="21"/>
        <end position="40"/>
    </location>
</feature>
<keyword evidence="3" id="KW-1185">Reference proteome</keyword>